<dbReference type="Proteomes" id="UP000041254">
    <property type="component" value="Unassembled WGS sequence"/>
</dbReference>
<evidence type="ECO:0000256" key="1">
    <source>
        <dbReference type="SAM" id="MobiDB-lite"/>
    </source>
</evidence>
<protein>
    <recommendedName>
        <fullName evidence="3">CHRD domain-containing protein</fullName>
    </recommendedName>
</protein>
<dbReference type="InterPro" id="IPR010895">
    <property type="entry name" value="CHRD"/>
</dbReference>
<keyword evidence="5" id="KW-1185">Reference proteome</keyword>
<feature type="signal peptide" evidence="2">
    <location>
        <begin position="1"/>
        <end position="16"/>
    </location>
</feature>
<evidence type="ECO:0000313" key="4">
    <source>
        <dbReference type="EMBL" id="CEM32484.1"/>
    </source>
</evidence>
<dbReference type="Pfam" id="PF07452">
    <property type="entry name" value="CHRD"/>
    <property type="match status" value="1"/>
</dbReference>
<accession>A0A0G4GQ38</accession>
<feature type="chain" id="PRO_5005191012" description="CHRD domain-containing protein" evidence="2">
    <location>
        <begin position="17"/>
        <end position="242"/>
    </location>
</feature>
<feature type="domain" description="CHRD" evidence="3">
    <location>
        <begin position="86"/>
        <end position="234"/>
    </location>
</feature>
<dbReference type="InParanoid" id="A0A0G4GQ38"/>
<gene>
    <name evidence="4" type="ORF">Vbra_4571</name>
</gene>
<dbReference type="EMBL" id="CDMY01000757">
    <property type="protein sequence ID" value="CEM32484.1"/>
    <property type="molecule type" value="Genomic_DNA"/>
</dbReference>
<name>A0A0G4GQ38_VITBC</name>
<evidence type="ECO:0000313" key="5">
    <source>
        <dbReference type="Proteomes" id="UP000041254"/>
    </source>
</evidence>
<feature type="compositionally biased region" description="Polar residues" evidence="1">
    <location>
        <begin position="48"/>
        <end position="61"/>
    </location>
</feature>
<dbReference type="VEuPathDB" id="CryptoDB:Vbra_4571"/>
<keyword evidence="2" id="KW-0732">Signal</keyword>
<organism evidence="4 5">
    <name type="scientific">Vitrella brassicaformis (strain CCMP3155)</name>
    <dbReference type="NCBI Taxonomy" id="1169540"/>
    <lineage>
        <taxon>Eukaryota</taxon>
        <taxon>Sar</taxon>
        <taxon>Alveolata</taxon>
        <taxon>Colpodellida</taxon>
        <taxon>Vitrellaceae</taxon>
        <taxon>Vitrella</taxon>
    </lineage>
</organism>
<evidence type="ECO:0000256" key="2">
    <source>
        <dbReference type="SAM" id="SignalP"/>
    </source>
</evidence>
<reference evidence="4 5" key="1">
    <citation type="submission" date="2014-11" db="EMBL/GenBank/DDBJ databases">
        <authorList>
            <person name="Zhu J."/>
            <person name="Qi W."/>
            <person name="Song R."/>
        </authorList>
    </citation>
    <scope>NUCLEOTIDE SEQUENCE [LARGE SCALE GENOMIC DNA]</scope>
</reference>
<feature type="region of interest" description="Disordered" evidence="1">
    <location>
        <begin position="19"/>
        <end position="83"/>
    </location>
</feature>
<sequence>MARLFAIFLVLAVAVGQHHSSKKGGGKKPGATGPGKGGPKIVKDRKQFPQTPITIPCSTEVEQPIPDIPNGADLSGTNGRQRLPAKYDPSQSLLFVTLRLDNLTDVIGVHFHLCEEGTLTGTPTPTLEEPGPAAPCTGGVVGFILSNSFQTFPSDEVLPPTPLTGAELSGNTMIPPGDPVPLTGVVVRDAPFGDLDLVGELAGHPLLALVNAIKAARVYINVHTVRNPAGEIRCNLLGPFAP</sequence>
<evidence type="ECO:0000259" key="3">
    <source>
        <dbReference type="Pfam" id="PF07452"/>
    </source>
</evidence>
<dbReference type="AlphaFoldDB" id="A0A0G4GQ38"/>
<proteinExistence type="predicted"/>